<gene>
    <name evidence="1" type="ORF">MRATA1EN3_LOCUS18664</name>
</gene>
<proteinExistence type="predicted"/>
<organism evidence="1 2">
    <name type="scientific">Rangifer tarandus platyrhynchus</name>
    <name type="common">Svalbard reindeer</name>
    <dbReference type="NCBI Taxonomy" id="3082113"/>
    <lineage>
        <taxon>Eukaryota</taxon>
        <taxon>Metazoa</taxon>
        <taxon>Chordata</taxon>
        <taxon>Craniata</taxon>
        <taxon>Vertebrata</taxon>
        <taxon>Euteleostomi</taxon>
        <taxon>Mammalia</taxon>
        <taxon>Eutheria</taxon>
        <taxon>Laurasiatheria</taxon>
        <taxon>Artiodactyla</taxon>
        <taxon>Ruminantia</taxon>
        <taxon>Pecora</taxon>
        <taxon>Cervidae</taxon>
        <taxon>Odocoileinae</taxon>
        <taxon>Rangifer</taxon>
    </lineage>
</organism>
<dbReference type="Proteomes" id="UP001162501">
    <property type="component" value="Chromosome 30"/>
</dbReference>
<evidence type="ECO:0000313" key="2">
    <source>
        <dbReference type="Proteomes" id="UP001162501"/>
    </source>
</evidence>
<name>A0ACB0F5R8_RANTA</name>
<evidence type="ECO:0000313" key="1">
    <source>
        <dbReference type="EMBL" id="CAI9707451.1"/>
    </source>
</evidence>
<sequence>MRAMPLQKGLSGGTGSSMMRKVGAPYLRVAGKIILAVGRTPQRIRVAAQSAAEKRGPVGSVKSSSPCLQASGMESLSWLPLFMQLVLLGPQEALVPSQIRVFVVPHHHVDMGWLHTIQESMQAYVTDIYASVVEDLTHNEQHRFVIVDQEFFRLWWDGVASAKQKLQVHELVAQRRLEFVLGGQVMHDEAVTHIDDQILQLTEGHGFLYETFGIRPQFSWQVDSFGASATTPTLFALAGFNGHVISRIDYDLKVAMQQKQEMQFVWRGSRSLLAQQEIFTHVLDRNGYCSEGFVFQDQRMDEMFTPSDMTVSKDNLQMYTEKLLNNAWERFICFQTEHVLWPWGCDSQFFNASVQFANMDHLMNHINSLTPNTGVFLEYATLSDYFQAIHSKHMSWKVRNQHDFLPYSSDVLHSWTGFYASRSGLKGLARRASALLYAGESMFTRFMLAPHRSLGPAWALQRLQQLRWAVSEVQDHYAITGTHTPNMRDMFEEHLSTGMQGVRKLMASIIQDRSRVLSGPEPGGHLAVVYNPLAWTVTTIVTLTVDFPEVNLTDETGNPVTAQVQNSKEMPSAYDLLVLTTIPGLSYRYYVIRPMRRAQKDTQETGASVGSTNQFDRRPRKNHRQVVRRLVHVENDCYTVFLDKDTNLMHSIWERQSNRTIRVTQEFMEYYNHHGWGQESTSDNSVFTPNGTAKPAWAAVEMGILEGQLATEIRQYFYRTAADRDPTYTIYSRLARGPPGADGELLCHRIEQQYRVGPLELNREAILRTSTDLNTGRVLYSDNNGYQLQRRAYKHYEANAIARNYYPMTQSAFIQDRQSRLVLLSEQAHGVSSQGSGQMEVMLHRRLWNNKQGNSSDDLMLNDTSVVQSVLWLLLGTRTLTRDLGPRSGVALQHRPVVLIPDLSETIQVPPDFQQQEAVTLPPSLHLQILSIPGWTYNLNHTKHLQNLQKGYQGQVKVDFRRVLLRLHHLYEKGQHPVRSQPVTVNLQSVLRGLGSVVSVEERSLTGTWDVSTLHRWSWKIRDGHQHGGLCSSHHPLPPHGGPNITIHPKEIRTFFIHFEEQ</sequence>
<protein>
    <submittedName>
        <fullName evidence="1">Uncharacterized protein</fullName>
    </submittedName>
</protein>
<accession>A0ACB0F5R8</accession>
<reference evidence="1" key="1">
    <citation type="submission" date="2023-05" db="EMBL/GenBank/DDBJ databases">
        <authorList>
            <consortium name="ELIXIR-Norway"/>
        </authorList>
    </citation>
    <scope>NUCLEOTIDE SEQUENCE</scope>
</reference>
<dbReference type="EMBL" id="OX596114">
    <property type="protein sequence ID" value="CAI9707451.1"/>
    <property type="molecule type" value="Genomic_DNA"/>
</dbReference>